<evidence type="ECO:0000313" key="3">
    <source>
        <dbReference type="Proteomes" id="UP001469553"/>
    </source>
</evidence>
<feature type="region of interest" description="Disordered" evidence="1">
    <location>
        <begin position="1"/>
        <end position="79"/>
    </location>
</feature>
<accession>A0ABV0YHF4</accession>
<name>A0ABV0YHF4_9TELE</name>
<gene>
    <name evidence="2" type="ORF">AMECASPLE_029945</name>
</gene>
<keyword evidence="3" id="KW-1185">Reference proteome</keyword>
<reference evidence="2 3" key="1">
    <citation type="submission" date="2021-06" db="EMBL/GenBank/DDBJ databases">
        <authorList>
            <person name="Palmer J.M."/>
        </authorList>
    </citation>
    <scope>NUCLEOTIDE SEQUENCE [LARGE SCALE GENOMIC DNA]</scope>
    <source>
        <strain evidence="2 3">AS_MEX2019</strain>
        <tissue evidence="2">Muscle</tissue>
    </source>
</reference>
<evidence type="ECO:0000256" key="1">
    <source>
        <dbReference type="SAM" id="MobiDB-lite"/>
    </source>
</evidence>
<proteinExistence type="predicted"/>
<sequence>MHPSLSPPTDMGGRSQSAHIPLGQHPSDSTDTVLIEQAERGAHSQSASFSGAPLDCQRPKRERGKKLRSGGFLPLSREGVHSAGGFKVMTELS</sequence>
<comment type="caution">
    <text evidence="2">The sequence shown here is derived from an EMBL/GenBank/DDBJ whole genome shotgun (WGS) entry which is preliminary data.</text>
</comment>
<dbReference type="EMBL" id="JAHRIP010031711">
    <property type="protein sequence ID" value="MEQ2293119.1"/>
    <property type="molecule type" value="Genomic_DNA"/>
</dbReference>
<organism evidence="2 3">
    <name type="scientific">Ameca splendens</name>
    <dbReference type="NCBI Taxonomy" id="208324"/>
    <lineage>
        <taxon>Eukaryota</taxon>
        <taxon>Metazoa</taxon>
        <taxon>Chordata</taxon>
        <taxon>Craniata</taxon>
        <taxon>Vertebrata</taxon>
        <taxon>Euteleostomi</taxon>
        <taxon>Actinopterygii</taxon>
        <taxon>Neopterygii</taxon>
        <taxon>Teleostei</taxon>
        <taxon>Neoteleostei</taxon>
        <taxon>Acanthomorphata</taxon>
        <taxon>Ovalentaria</taxon>
        <taxon>Atherinomorphae</taxon>
        <taxon>Cyprinodontiformes</taxon>
        <taxon>Goodeidae</taxon>
        <taxon>Ameca</taxon>
    </lineage>
</organism>
<dbReference type="Proteomes" id="UP001469553">
    <property type="component" value="Unassembled WGS sequence"/>
</dbReference>
<evidence type="ECO:0000313" key="2">
    <source>
        <dbReference type="EMBL" id="MEQ2293119.1"/>
    </source>
</evidence>
<protein>
    <submittedName>
        <fullName evidence="2">Uncharacterized protein</fullName>
    </submittedName>
</protein>